<accession>A0ABS5V171</accession>
<evidence type="ECO:0008006" key="4">
    <source>
        <dbReference type="Google" id="ProtNLM"/>
    </source>
</evidence>
<dbReference type="Proteomes" id="UP001195903">
    <property type="component" value="Unassembled WGS sequence"/>
</dbReference>
<keyword evidence="3" id="KW-1185">Reference proteome</keyword>
<protein>
    <recommendedName>
        <fullName evidence="4">3-phosphoshikimate 1-carboxyvinyltransferase</fullName>
    </recommendedName>
</protein>
<dbReference type="RefSeq" id="WP_214505533.1">
    <property type="nucleotide sequence ID" value="NZ_JAHEPS010000001.1"/>
</dbReference>
<name>A0ABS5V171_9GAMM</name>
<comment type="caution">
    <text evidence="2">The sequence shown here is derived from an EMBL/GenBank/DDBJ whole genome shotgun (WGS) entry which is preliminary data.</text>
</comment>
<keyword evidence="1" id="KW-0472">Membrane</keyword>
<evidence type="ECO:0000256" key="1">
    <source>
        <dbReference type="SAM" id="Phobius"/>
    </source>
</evidence>
<reference evidence="2 3" key="1">
    <citation type="submission" date="2021-05" db="EMBL/GenBank/DDBJ databases">
        <title>Shewanella sp. JM162201.</title>
        <authorList>
            <person name="Xu S."/>
            <person name="Li A."/>
        </authorList>
    </citation>
    <scope>NUCLEOTIDE SEQUENCE [LARGE SCALE GENOMIC DNA]</scope>
    <source>
        <strain evidence="2 3">JM162201</strain>
    </source>
</reference>
<evidence type="ECO:0000313" key="3">
    <source>
        <dbReference type="Proteomes" id="UP001195903"/>
    </source>
</evidence>
<sequence length="140" mass="15885">MPPTASKSPAAVPDAPTLRQRLLDKLPPALADSYSEEQIEGIRILLGDRTWGKHSIDSRGSFAIPFFRWRFYWVFLFGRNRRAYSRTERHLSLVMMLAMGAGFILLCLLLGLFGLYLLKSWLGIDLLPGSSLGLWDWVNS</sequence>
<dbReference type="EMBL" id="JAHEPS010000001">
    <property type="protein sequence ID" value="MBT1443344.1"/>
    <property type="molecule type" value="Genomic_DNA"/>
</dbReference>
<evidence type="ECO:0000313" key="2">
    <source>
        <dbReference type="EMBL" id="MBT1443344.1"/>
    </source>
</evidence>
<feature type="transmembrane region" description="Helical" evidence="1">
    <location>
        <begin position="91"/>
        <end position="118"/>
    </location>
</feature>
<keyword evidence="1" id="KW-0812">Transmembrane</keyword>
<gene>
    <name evidence="2" type="ORF">KJI95_02215</name>
</gene>
<proteinExistence type="predicted"/>
<keyword evidence="1" id="KW-1133">Transmembrane helix</keyword>
<organism evidence="2 3">
    <name type="scientific">Shewanella jiangmenensis</name>
    <dbReference type="NCBI Taxonomy" id="2837387"/>
    <lineage>
        <taxon>Bacteria</taxon>
        <taxon>Pseudomonadati</taxon>
        <taxon>Pseudomonadota</taxon>
        <taxon>Gammaproteobacteria</taxon>
        <taxon>Alteromonadales</taxon>
        <taxon>Shewanellaceae</taxon>
        <taxon>Shewanella</taxon>
    </lineage>
</organism>